<dbReference type="SMART" id="SM00249">
    <property type="entry name" value="PHD"/>
    <property type="match status" value="1"/>
</dbReference>
<dbReference type="PANTHER" id="PTHR45915">
    <property type="entry name" value="TRANSCRIPTION INTERMEDIARY FACTOR"/>
    <property type="match status" value="1"/>
</dbReference>
<evidence type="ECO:0008006" key="12">
    <source>
        <dbReference type="Google" id="ProtNLM"/>
    </source>
</evidence>
<accession>K3XAD6</accession>
<evidence type="ECO:0000256" key="7">
    <source>
        <dbReference type="SAM" id="MobiDB-lite"/>
    </source>
</evidence>
<dbReference type="PROSITE" id="PS51156">
    <property type="entry name" value="ELM2"/>
    <property type="match status" value="1"/>
</dbReference>
<feature type="compositionally biased region" description="Acidic residues" evidence="7">
    <location>
        <begin position="279"/>
        <end position="303"/>
    </location>
</feature>
<dbReference type="STRING" id="431595.K3XAD6"/>
<dbReference type="GO" id="GO:0008270">
    <property type="term" value="F:zinc ion binding"/>
    <property type="evidence" value="ECO:0007669"/>
    <property type="project" value="UniProtKB-KW"/>
</dbReference>
<dbReference type="Gene3D" id="1.10.10.60">
    <property type="entry name" value="Homeodomain-like"/>
    <property type="match status" value="1"/>
</dbReference>
<dbReference type="PROSITE" id="PS01359">
    <property type="entry name" value="ZF_PHD_1"/>
    <property type="match status" value="1"/>
</dbReference>
<dbReference type="CDD" id="cd15539">
    <property type="entry name" value="PHD1_AIRE"/>
    <property type="match status" value="1"/>
</dbReference>
<dbReference type="InterPro" id="IPR000949">
    <property type="entry name" value="ELM2_dom"/>
</dbReference>
<dbReference type="Pfam" id="PF01448">
    <property type="entry name" value="ELM2"/>
    <property type="match status" value="1"/>
</dbReference>
<evidence type="ECO:0000259" key="9">
    <source>
        <dbReference type="PROSITE" id="PS51156"/>
    </source>
</evidence>
<evidence type="ECO:0000256" key="5">
    <source>
        <dbReference type="ARBA" id="ARBA00023242"/>
    </source>
</evidence>
<dbReference type="GO" id="GO:0005634">
    <property type="term" value="C:nucleus"/>
    <property type="evidence" value="ECO:0007669"/>
    <property type="project" value="UniProtKB-SubCell"/>
</dbReference>
<keyword evidence="11" id="KW-1185">Reference proteome</keyword>
<dbReference type="InterPro" id="IPR019787">
    <property type="entry name" value="Znf_PHD-finger"/>
</dbReference>
<dbReference type="EnsemblProtists" id="PYU1_T014185">
    <property type="protein sequence ID" value="PYU1_T014185"/>
    <property type="gene ID" value="PYU1_G014155"/>
</dbReference>
<evidence type="ECO:0000256" key="2">
    <source>
        <dbReference type="ARBA" id="ARBA00022723"/>
    </source>
</evidence>
<dbReference type="PANTHER" id="PTHR45915:SF2">
    <property type="entry name" value="TOUTATIS, ISOFORM E"/>
    <property type="match status" value="1"/>
</dbReference>
<feature type="region of interest" description="Disordered" evidence="7">
    <location>
        <begin position="28"/>
        <end position="58"/>
    </location>
</feature>
<keyword evidence="5" id="KW-0539">Nucleus</keyword>
<reference evidence="10" key="3">
    <citation type="submission" date="2015-02" db="UniProtKB">
        <authorList>
            <consortium name="EnsemblProtists"/>
        </authorList>
    </citation>
    <scope>IDENTIFICATION</scope>
    <source>
        <strain evidence="10">DAOM BR144</strain>
    </source>
</reference>
<dbReference type="Proteomes" id="UP000019132">
    <property type="component" value="Unassembled WGS sequence"/>
</dbReference>
<protein>
    <recommendedName>
        <fullName evidence="12">PHD-type domain-containing protein</fullName>
    </recommendedName>
</protein>
<keyword evidence="2" id="KW-0479">Metal-binding</keyword>
<evidence type="ECO:0000313" key="11">
    <source>
        <dbReference type="Proteomes" id="UP000019132"/>
    </source>
</evidence>
<keyword evidence="4" id="KW-0862">Zinc</keyword>
<dbReference type="InterPro" id="IPR013083">
    <property type="entry name" value="Znf_RING/FYVE/PHD"/>
</dbReference>
<evidence type="ECO:0000256" key="1">
    <source>
        <dbReference type="ARBA" id="ARBA00004123"/>
    </source>
</evidence>
<feature type="region of interest" description="Disordered" evidence="7">
    <location>
        <begin position="272"/>
        <end position="398"/>
    </location>
</feature>
<dbReference type="InParanoid" id="K3XAD6"/>
<dbReference type="InterPro" id="IPR011011">
    <property type="entry name" value="Znf_FYVE_PHD"/>
</dbReference>
<dbReference type="EMBL" id="ADOS01001529">
    <property type="status" value="NOT_ANNOTATED_CDS"/>
    <property type="molecule type" value="Genomic_DNA"/>
</dbReference>
<dbReference type="eggNOG" id="KOG0383">
    <property type="taxonomic scope" value="Eukaryota"/>
</dbReference>
<evidence type="ECO:0000256" key="4">
    <source>
        <dbReference type="ARBA" id="ARBA00022833"/>
    </source>
</evidence>
<feature type="domain" description="PHD-type" evidence="8">
    <location>
        <begin position="198"/>
        <end position="245"/>
    </location>
</feature>
<evidence type="ECO:0000256" key="3">
    <source>
        <dbReference type="ARBA" id="ARBA00022771"/>
    </source>
</evidence>
<evidence type="ECO:0000313" key="10">
    <source>
        <dbReference type="EnsemblProtists" id="PYU1_T014185"/>
    </source>
</evidence>
<organism evidence="10 11">
    <name type="scientific">Globisporangium ultimum (strain ATCC 200006 / CBS 805.95 / DAOM BR144)</name>
    <name type="common">Pythium ultimum</name>
    <dbReference type="NCBI Taxonomy" id="431595"/>
    <lineage>
        <taxon>Eukaryota</taxon>
        <taxon>Sar</taxon>
        <taxon>Stramenopiles</taxon>
        <taxon>Oomycota</taxon>
        <taxon>Peronosporomycetes</taxon>
        <taxon>Pythiales</taxon>
        <taxon>Pythiaceae</taxon>
        <taxon>Globisporangium</taxon>
    </lineage>
</organism>
<dbReference type="PROSITE" id="PS50016">
    <property type="entry name" value="ZF_PHD_2"/>
    <property type="match status" value="1"/>
</dbReference>
<proteinExistence type="predicted"/>
<sequence>MMKVVPVRIGPRYQVDLPELLPLEERQKAAQNTAADADTASIHAPARTPAPRYRQRWTPSRFTSEEVTEFLRSFCRLNEVEMGLQCLHESDYQVQTAVQLLHAARRRKDRKKYKEEEHMSESALGSAIATHGKKFFLIQQQFDHVSTGDVIRRFYLWKTSAAYARWRERIKARRNKETARLRAWGDSEADSEASDFHNEYCELCCTGGQLLCCDGCERAYHFSCVTPPINEIPTGDWFCSHCSNILEKSLSVKQSDENEFCDEVVVDEEGFVDGSDVEHIDDDDDDDNETLDLDDLDDSEDDAASYSEKDNNDSSSAIRSSPLRSSGTDNDESDGGSRSNGIQVTIKVEGQASDTTRAAGVDGSFRVKQEPHSIQSLLNPRLPHDRGSAHQQPRRTSEIRKFVSPAKAALALEPSSNERKRKRKIEAPRRIPQQKPDF</sequence>
<dbReference type="Gene3D" id="3.30.40.10">
    <property type="entry name" value="Zinc/RING finger domain, C3HC4 (zinc finger)"/>
    <property type="match status" value="1"/>
</dbReference>
<keyword evidence="3 6" id="KW-0863">Zinc-finger</keyword>
<dbReference type="HOGENOM" id="CLU_047649_1_0_1"/>
<dbReference type="SUPFAM" id="SSF57903">
    <property type="entry name" value="FYVE/PHD zinc finger"/>
    <property type="match status" value="1"/>
</dbReference>
<dbReference type="VEuPathDB" id="FungiDB:PYU1_G014155"/>
<evidence type="ECO:0000259" key="8">
    <source>
        <dbReference type="PROSITE" id="PS50016"/>
    </source>
</evidence>
<dbReference type="GO" id="GO:0000785">
    <property type="term" value="C:chromatin"/>
    <property type="evidence" value="ECO:0007669"/>
    <property type="project" value="TreeGrafter"/>
</dbReference>
<feature type="region of interest" description="Disordered" evidence="7">
    <location>
        <begin position="411"/>
        <end position="438"/>
    </location>
</feature>
<dbReference type="InterPro" id="IPR019786">
    <property type="entry name" value="Zinc_finger_PHD-type_CS"/>
</dbReference>
<evidence type="ECO:0000256" key="6">
    <source>
        <dbReference type="PROSITE-ProRule" id="PRU00146"/>
    </source>
</evidence>
<reference evidence="11" key="1">
    <citation type="journal article" date="2010" name="Genome Biol.">
        <title>Genome sequence of the necrotrophic plant pathogen Pythium ultimum reveals original pathogenicity mechanisms and effector repertoire.</title>
        <authorList>
            <person name="Levesque C.A."/>
            <person name="Brouwer H."/>
            <person name="Cano L."/>
            <person name="Hamilton J.P."/>
            <person name="Holt C."/>
            <person name="Huitema E."/>
            <person name="Raffaele S."/>
            <person name="Robideau G.P."/>
            <person name="Thines M."/>
            <person name="Win J."/>
            <person name="Zerillo M.M."/>
            <person name="Beakes G.W."/>
            <person name="Boore J.L."/>
            <person name="Busam D."/>
            <person name="Dumas B."/>
            <person name="Ferriera S."/>
            <person name="Fuerstenberg S.I."/>
            <person name="Gachon C.M."/>
            <person name="Gaulin E."/>
            <person name="Govers F."/>
            <person name="Grenville-Briggs L."/>
            <person name="Horner N."/>
            <person name="Hostetler J."/>
            <person name="Jiang R.H."/>
            <person name="Johnson J."/>
            <person name="Krajaejun T."/>
            <person name="Lin H."/>
            <person name="Meijer H.J."/>
            <person name="Moore B."/>
            <person name="Morris P."/>
            <person name="Phuntmart V."/>
            <person name="Puiu D."/>
            <person name="Shetty J."/>
            <person name="Stajich J.E."/>
            <person name="Tripathy S."/>
            <person name="Wawra S."/>
            <person name="van West P."/>
            <person name="Whitty B.R."/>
            <person name="Coutinho P.M."/>
            <person name="Henrissat B."/>
            <person name="Martin F."/>
            <person name="Thomas P.D."/>
            <person name="Tyler B.M."/>
            <person name="De Vries R.P."/>
            <person name="Kamoun S."/>
            <person name="Yandell M."/>
            <person name="Tisserat N."/>
            <person name="Buell C.R."/>
        </authorList>
    </citation>
    <scope>NUCLEOTIDE SEQUENCE</scope>
    <source>
        <strain evidence="11">DAOM:BR144</strain>
    </source>
</reference>
<dbReference type="Pfam" id="PF00628">
    <property type="entry name" value="PHD"/>
    <property type="match status" value="1"/>
</dbReference>
<dbReference type="InterPro" id="IPR001965">
    <property type="entry name" value="Znf_PHD"/>
</dbReference>
<feature type="compositionally biased region" description="Low complexity" evidence="7">
    <location>
        <begin position="29"/>
        <end position="40"/>
    </location>
</feature>
<name>K3XAD6_GLOUD</name>
<feature type="domain" description="ELM2" evidence="9">
    <location>
        <begin position="5"/>
        <end position="105"/>
    </location>
</feature>
<dbReference type="AlphaFoldDB" id="K3XAD6"/>
<comment type="subcellular location">
    <subcellularLocation>
        <location evidence="1">Nucleus</location>
    </subcellularLocation>
</comment>
<feature type="compositionally biased region" description="Low complexity" evidence="7">
    <location>
        <begin position="314"/>
        <end position="326"/>
    </location>
</feature>
<reference evidence="11" key="2">
    <citation type="submission" date="2010-04" db="EMBL/GenBank/DDBJ databases">
        <authorList>
            <person name="Buell R."/>
            <person name="Hamilton J."/>
            <person name="Hostetler J."/>
        </authorList>
    </citation>
    <scope>NUCLEOTIDE SEQUENCE [LARGE SCALE GENOMIC DNA]</scope>
    <source>
        <strain evidence="11">DAOM:BR144</strain>
    </source>
</reference>